<evidence type="ECO:0000313" key="3">
    <source>
        <dbReference type="Proteomes" id="UP000054560"/>
    </source>
</evidence>
<dbReference type="RefSeq" id="XP_014150652.1">
    <property type="nucleotide sequence ID" value="XM_014295177.1"/>
</dbReference>
<keyword evidence="3" id="KW-1185">Reference proteome</keyword>
<sequence length="121" mass="13232">MGMAAADEESSRTAPLEVDSHSHQDNGKKQGLDVDKDEIVTDNTLNVDVRGLGPDLSEIPKIGPTSEPNPKDTSSIFSQFTWSWITPLVAKGTQRPLEFEDSWLIHEDDDAVKVVAALKVC</sequence>
<feature type="compositionally biased region" description="Basic and acidic residues" evidence="1">
    <location>
        <begin position="18"/>
        <end position="37"/>
    </location>
</feature>
<organism evidence="2 3">
    <name type="scientific">Sphaeroforma arctica JP610</name>
    <dbReference type="NCBI Taxonomy" id="667725"/>
    <lineage>
        <taxon>Eukaryota</taxon>
        <taxon>Ichthyosporea</taxon>
        <taxon>Ichthyophonida</taxon>
        <taxon>Sphaeroforma</taxon>
    </lineage>
</organism>
<evidence type="ECO:0000313" key="2">
    <source>
        <dbReference type="EMBL" id="KNC76750.1"/>
    </source>
</evidence>
<feature type="region of interest" description="Disordered" evidence="1">
    <location>
        <begin position="50"/>
        <end position="73"/>
    </location>
</feature>
<dbReference type="AlphaFoldDB" id="A0A0L0FJ16"/>
<accession>A0A0L0FJ16</accession>
<dbReference type="GeneID" id="25911271"/>
<feature type="region of interest" description="Disordered" evidence="1">
    <location>
        <begin position="1"/>
        <end position="37"/>
    </location>
</feature>
<dbReference type="Proteomes" id="UP000054560">
    <property type="component" value="Unassembled WGS sequence"/>
</dbReference>
<dbReference type="OrthoDB" id="6500128at2759"/>
<protein>
    <submittedName>
        <fullName evidence="2">Uncharacterized protein</fullName>
    </submittedName>
</protein>
<proteinExistence type="predicted"/>
<name>A0A0L0FJ16_9EUKA</name>
<gene>
    <name evidence="2" type="ORF">SARC_10767</name>
</gene>
<dbReference type="EMBL" id="KQ242977">
    <property type="protein sequence ID" value="KNC76750.1"/>
    <property type="molecule type" value="Genomic_DNA"/>
</dbReference>
<evidence type="ECO:0000256" key="1">
    <source>
        <dbReference type="SAM" id="MobiDB-lite"/>
    </source>
</evidence>
<reference evidence="2 3" key="1">
    <citation type="submission" date="2011-02" db="EMBL/GenBank/DDBJ databases">
        <title>The Genome Sequence of Sphaeroforma arctica JP610.</title>
        <authorList>
            <consortium name="The Broad Institute Genome Sequencing Platform"/>
            <person name="Russ C."/>
            <person name="Cuomo C."/>
            <person name="Young S.K."/>
            <person name="Zeng Q."/>
            <person name="Gargeya S."/>
            <person name="Alvarado L."/>
            <person name="Berlin A."/>
            <person name="Chapman S.B."/>
            <person name="Chen Z."/>
            <person name="Freedman E."/>
            <person name="Gellesch M."/>
            <person name="Goldberg J."/>
            <person name="Griggs A."/>
            <person name="Gujja S."/>
            <person name="Heilman E."/>
            <person name="Heiman D."/>
            <person name="Howarth C."/>
            <person name="Mehta T."/>
            <person name="Neiman D."/>
            <person name="Pearson M."/>
            <person name="Roberts A."/>
            <person name="Saif S."/>
            <person name="Shea T."/>
            <person name="Shenoy N."/>
            <person name="Sisk P."/>
            <person name="Stolte C."/>
            <person name="Sykes S."/>
            <person name="White J."/>
            <person name="Yandava C."/>
            <person name="Burger G."/>
            <person name="Gray M.W."/>
            <person name="Holland P.W.H."/>
            <person name="King N."/>
            <person name="Lang F.B.F."/>
            <person name="Roger A.J."/>
            <person name="Ruiz-Trillo I."/>
            <person name="Haas B."/>
            <person name="Nusbaum C."/>
            <person name="Birren B."/>
        </authorList>
    </citation>
    <scope>NUCLEOTIDE SEQUENCE [LARGE SCALE GENOMIC DNA]</scope>
    <source>
        <strain evidence="2 3">JP610</strain>
    </source>
</reference>